<dbReference type="AlphaFoldDB" id="A0A0D1A5Z4"/>
<evidence type="ECO:0000256" key="1">
    <source>
        <dbReference type="SAM" id="Phobius"/>
    </source>
</evidence>
<proteinExistence type="predicted"/>
<dbReference type="STRING" id="1335616.WDC_1357"/>
<dbReference type="PATRIC" id="fig|1335616.4.peg.1360"/>
<protein>
    <submittedName>
        <fullName evidence="2">Uncharacterized protein</fullName>
    </submittedName>
</protein>
<name>A0A0D1A5Z4_9LACO</name>
<organism evidence="2 3">
    <name type="scientific">Paucilactobacillus wasatchensis</name>
    <dbReference type="NCBI Taxonomy" id="1335616"/>
    <lineage>
        <taxon>Bacteria</taxon>
        <taxon>Bacillati</taxon>
        <taxon>Bacillota</taxon>
        <taxon>Bacilli</taxon>
        <taxon>Lactobacillales</taxon>
        <taxon>Lactobacillaceae</taxon>
        <taxon>Paucilactobacillus</taxon>
    </lineage>
</organism>
<evidence type="ECO:0000313" key="3">
    <source>
        <dbReference type="Proteomes" id="UP000032279"/>
    </source>
</evidence>
<dbReference type="OrthoDB" id="2146119at2"/>
<keyword evidence="3" id="KW-1185">Reference proteome</keyword>
<evidence type="ECO:0000313" key="2">
    <source>
        <dbReference type="EMBL" id="KIS03062.1"/>
    </source>
</evidence>
<sequence>MRLMIIIGLAVLVAIVIYILVHHEITKHATLIVRSAAQKSTDAAMQACLPVLAKQQLVQNNELNFSQSQTVADVWGRGVMAFEYALVVQHVSPDELQRLAHVLDDELQRYGEAKQIERVQSASKAFVVTDIWLFENKLHFDIAYLMNDATYEYVKDLKKIG</sequence>
<keyword evidence="1" id="KW-1133">Transmembrane helix</keyword>
<reference evidence="2 3" key="1">
    <citation type="submission" date="2013-08" db="EMBL/GenBank/DDBJ databases">
        <title>Lactobacillus wasatchii sp. WDC04, a late gas producing bacteria isolated from aged chedder cheese.</title>
        <authorList>
            <person name="Oberg C.J."/>
            <person name="Culumber M."/>
            <person name="McMahon D.J."/>
            <person name="Broadbent J.R."/>
            <person name="Oberg T.S."/>
            <person name="Ortaki F."/>
        </authorList>
    </citation>
    <scope>NUCLEOTIDE SEQUENCE [LARGE SCALE GENOMIC DNA]</scope>
    <source>
        <strain evidence="2 3">WDC04</strain>
    </source>
</reference>
<keyword evidence="1" id="KW-0472">Membrane</keyword>
<dbReference type="Proteomes" id="UP000032279">
    <property type="component" value="Unassembled WGS sequence"/>
</dbReference>
<gene>
    <name evidence="2" type="ORF">WDC_1357</name>
</gene>
<accession>A0A0D1A5Z4</accession>
<comment type="caution">
    <text evidence="2">The sequence shown here is derived from an EMBL/GenBank/DDBJ whole genome shotgun (WGS) entry which is preliminary data.</text>
</comment>
<dbReference type="EMBL" id="AWTT01000033">
    <property type="protein sequence ID" value="KIS03062.1"/>
    <property type="molecule type" value="Genomic_DNA"/>
</dbReference>
<feature type="transmembrane region" description="Helical" evidence="1">
    <location>
        <begin position="6"/>
        <end position="25"/>
    </location>
</feature>
<keyword evidence="1" id="KW-0812">Transmembrane</keyword>
<dbReference type="RefSeq" id="WP_044011087.1">
    <property type="nucleotide sequence ID" value="NZ_AWTT01000033.1"/>
</dbReference>